<proteinExistence type="predicted"/>
<dbReference type="RefSeq" id="WP_280653005.1">
    <property type="nucleotide sequence ID" value="NZ_JANQDH010000008.1"/>
</dbReference>
<keyword evidence="4" id="KW-0680">Restriction system</keyword>
<dbReference type="Proteomes" id="UP001159387">
    <property type="component" value="Unassembled WGS sequence"/>
</dbReference>
<dbReference type="GO" id="GO:0009007">
    <property type="term" value="F:site-specific DNA-methyltransferase (adenine-specific) activity"/>
    <property type="evidence" value="ECO:0007669"/>
    <property type="project" value="UniProtKB-EC"/>
</dbReference>
<dbReference type="InterPro" id="IPR053980">
    <property type="entry name" value="ISP_coupler"/>
</dbReference>
<feature type="domain" description="DNA methylase adenine-specific" evidence="6">
    <location>
        <begin position="282"/>
        <end position="459"/>
    </location>
</feature>
<dbReference type="PROSITE" id="PS00092">
    <property type="entry name" value="N6_MTASE"/>
    <property type="match status" value="1"/>
</dbReference>
<dbReference type="SUPFAM" id="SSF53335">
    <property type="entry name" value="S-adenosyl-L-methionine-dependent methyltransferases"/>
    <property type="match status" value="1"/>
</dbReference>
<feature type="domain" description="Type ISP restriction-modification enzyme coupler" evidence="8">
    <location>
        <begin position="181"/>
        <end position="277"/>
    </location>
</feature>
<dbReference type="InterPro" id="IPR050953">
    <property type="entry name" value="N4_N6_ade-DNA_methylase"/>
</dbReference>
<evidence type="ECO:0000313" key="10">
    <source>
        <dbReference type="Proteomes" id="UP001159387"/>
    </source>
</evidence>
<dbReference type="GO" id="GO:0006304">
    <property type="term" value="P:DNA modification"/>
    <property type="evidence" value="ECO:0007669"/>
    <property type="project" value="InterPro"/>
</dbReference>
<dbReference type="PANTHER" id="PTHR33841">
    <property type="entry name" value="DNA METHYLTRANSFERASE YEEA-RELATED"/>
    <property type="match status" value="1"/>
</dbReference>
<dbReference type="InterPro" id="IPR003356">
    <property type="entry name" value="DNA_methylase_A-5"/>
</dbReference>
<evidence type="ECO:0000256" key="1">
    <source>
        <dbReference type="ARBA" id="ARBA00011900"/>
    </source>
</evidence>
<keyword evidence="10" id="KW-1185">Reference proteome</keyword>
<reference evidence="9 10" key="1">
    <citation type="journal article" date="2023" name="J. Phycol.">
        <title>Chrysosporum ovalisporum is synonymous with the true-branching cyanobacterium Umezakia natans (Nostocales/Aphanizomenonaceae).</title>
        <authorList>
            <person name="McGregor G.B."/>
            <person name="Sendall B.C."/>
            <person name="Niiyama Y."/>
            <person name="Tuji A."/>
            <person name="Willis A."/>
        </authorList>
    </citation>
    <scope>NUCLEOTIDE SEQUENCE [LARGE SCALE GENOMIC DNA]</scope>
    <source>
        <strain evidence="9 10">ANA360D</strain>
    </source>
</reference>
<evidence type="ECO:0000256" key="3">
    <source>
        <dbReference type="ARBA" id="ARBA00022679"/>
    </source>
</evidence>
<gene>
    <name evidence="9" type="ORF">NWP17_00745</name>
</gene>
<dbReference type="InterPro" id="IPR002052">
    <property type="entry name" value="DNA_methylase_N6_adenine_CS"/>
</dbReference>
<dbReference type="GO" id="GO:0032259">
    <property type="term" value="P:methylation"/>
    <property type="evidence" value="ECO:0007669"/>
    <property type="project" value="UniProtKB-KW"/>
</dbReference>
<comment type="caution">
    <text evidence="9">The sequence shown here is derived from an EMBL/GenBank/DDBJ whole genome shotgun (WGS) entry which is preliminary data.</text>
</comment>
<protein>
    <recommendedName>
        <fullName evidence="1">site-specific DNA-methyltransferase (adenine-specific)</fullName>
        <ecNumber evidence="1">2.1.1.72</ecNumber>
    </recommendedName>
</protein>
<sequence length="999" mass="117060">MSKLLISQYHTELEKIIRFGGSRKETSIRVAFQNLLNEYCKPRDFLLIPELDYKLPNGKIVYPDGTVKDALRLDWGYWESKDQYDNLDQEIEKKLNQGYPNSNILFEDSRTAVLIQSGTETQRVPMGDVDGLDEIINNFINYVRPEVRDFREAIEIFKQDLPTVLDTLRGLIDSQGESNISFQSARNKFWHICQESINPEISLLDIREMIIQHILTEDIFLNIFNESQFHRENNVARELQEVIATFFTGTLRRNTLGSIERYYAVIRRTAANIPNHQEKQKFLKALYENFYKAYNPKAADRLGIVYTPNEIVRFMIESVDFLVHQHFGKLLADKDVEILDPATGTGTFITELIDYLPPQSLPYKYKHEIHCNEVAILPYYIANLNIEYTYKQKMGVYEEFENICFVDTLDNTLFAGKQMDLFAMTVENTARIKRQNDKTISVIIGNPPYNAKQENFNDNNANRGYGAIDKLIKESYVKYSTAQNNIVLYDMYTRFIRWATDRLGENGIICFITNSSFLDARAFDGFRKVVAKEFQEIYIIDTKGNARTSGERRRKEGGNVFSDEIRVGIAVYFLVRNEQAQGCKVYYNAIEDYTNAENKKKYFSSRKFRDLSFIHFKPDHQGNWINQTDNDFDTLLPLVDKDVKAGKGEEAIFKLFSSGVKTQRDDWVYDLSKNALEEKVKFLVSIYQQTLKDLNYSGKNQVKWDRELTKYLDKGINKNFNSEQVINSLYRPFYNQYFYFDKHFNGMTYQWFNIYKNDRENKYIAVPGLSSPKDFHCLALNIIVDLNCLPAGSQCLPLYRYDQEGKPIDNITDWGLEQIQSHYQNKKIAKIDIFYYTYAVLHNPAYRQKYQLNLKRDFPRLPLYDNFQQWVIWGQQLMELHINYETVSPYQLTRIDTPLKDEEKTPKTKLKADPTKGKIIIDDVTTLQGIPSLAWEYKLGNRCALEWILDQYKEKKPKDPTIAAQFHTYRFADYKEQVIDLLMRVCTVSVETMNIIQEM</sequence>
<dbReference type="PRINTS" id="PR00507">
    <property type="entry name" value="N12N6MTFRASE"/>
</dbReference>
<evidence type="ECO:0000256" key="4">
    <source>
        <dbReference type="ARBA" id="ARBA00022747"/>
    </source>
</evidence>
<name>A0AA43GP30_9CYAN</name>
<dbReference type="Pfam" id="PF18135">
    <property type="entry name" value="Type_ISP_C"/>
    <property type="match status" value="1"/>
</dbReference>
<evidence type="ECO:0000256" key="2">
    <source>
        <dbReference type="ARBA" id="ARBA00022603"/>
    </source>
</evidence>
<evidence type="ECO:0000259" key="7">
    <source>
        <dbReference type="Pfam" id="PF18135"/>
    </source>
</evidence>
<comment type="catalytic activity">
    <reaction evidence="5">
        <text>a 2'-deoxyadenosine in DNA + S-adenosyl-L-methionine = an N(6)-methyl-2'-deoxyadenosine in DNA + S-adenosyl-L-homocysteine + H(+)</text>
        <dbReference type="Rhea" id="RHEA:15197"/>
        <dbReference type="Rhea" id="RHEA-COMP:12418"/>
        <dbReference type="Rhea" id="RHEA-COMP:12419"/>
        <dbReference type="ChEBI" id="CHEBI:15378"/>
        <dbReference type="ChEBI" id="CHEBI:57856"/>
        <dbReference type="ChEBI" id="CHEBI:59789"/>
        <dbReference type="ChEBI" id="CHEBI:90615"/>
        <dbReference type="ChEBI" id="CHEBI:90616"/>
        <dbReference type="EC" id="2.1.1.72"/>
    </reaction>
</comment>
<dbReference type="EC" id="2.1.1.72" evidence="1"/>
<dbReference type="InterPro" id="IPR029063">
    <property type="entry name" value="SAM-dependent_MTases_sf"/>
</dbReference>
<organism evidence="9 10">
    <name type="scientific">Chrysosporum bergii ANA360D</name>
    <dbReference type="NCBI Taxonomy" id="617107"/>
    <lineage>
        <taxon>Bacteria</taxon>
        <taxon>Bacillati</taxon>
        <taxon>Cyanobacteriota</taxon>
        <taxon>Cyanophyceae</taxon>
        <taxon>Nostocales</taxon>
        <taxon>Nodulariaceae</taxon>
        <taxon>Chrysosporum</taxon>
    </lineage>
</organism>
<accession>A0AA43GP30</accession>
<dbReference type="AlphaFoldDB" id="A0AA43GP30"/>
<evidence type="ECO:0000256" key="5">
    <source>
        <dbReference type="ARBA" id="ARBA00047942"/>
    </source>
</evidence>
<evidence type="ECO:0000313" key="9">
    <source>
        <dbReference type="EMBL" id="MDH6058984.1"/>
    </source>
</evidence>
<dbReference type="EMBL" id="JANQDH010000008">
    <property type="protein sequence ID" value="MDH6058984.1"/>
    <property type="molecule type" value="Genomic_DNA"/>
</dbReference>
<dbReference type="Pfam" id="PF22240">
    <property type="entry name" value="ISP_coupler"/>
    <property type="match status" value="1"/>
</dbReference>
<dbReference type="GO" id="GO:0003676">
    <property type="term" value="F:nucleic acid binding"/>
    <property type="evidence" value="ECO:0007669"/>
    <property type="project" value="InterPro"/>
</dbReference>
<evidence type="ECO:0000259" key="8">
    <source>
        <dbReference type="Pfam" id="PF22240"/>
    </source>
</evidence>
<keyword evidence="3" id="KW-0808">Transferase</keyword>
<dbReference type="InterPro" id="IPR041635">
    <property type="entry name" value="Type_ISP_LLaBIII_C"/>
</dbReference>
<keyword evidence="2 9" id="KW-0489">Methyltransferase</keyword>
<evidence type="ECO:0000259" key="6">
    <source>
        <dbReference type="Pfam" id="PF02384"/>
    </source>
</evidence>
<dbReference type="Gene3D" id="3.40.50.150">
    <property type="entry name" value="Vaccinia Virus protein VP39"/>
    <property type="match status" value="1"/>
</dbReference>
<feature type="domain" description="Type ISP restriction-modification enzyme LLaBIII C-terminal specificity" evidence="7">
    <location>
        <begin position="651"/>
        <end position="981"/>
    </location>
</feature>
<dbReference type="Pfam" id="PF02384">
    <property type="entry name" value="N6_Mtase"/>
    <property type="match status" value="1"/>
</dbReference>
<dbReference type="PANTHER" id="PTHR33841:SF1">
    <property type="entry name" value="DNA METHYLTRANSFERASE A"/>
    <property type="match status" value="1"/>
</dbReference>